<dbReference type="PANTHER" id="PTHR13832">
    <property type="entry name" value="PROTEIN PHOSPHATASE 2C"/>
    <property type="match status" value="1"/>
</dbReference>
<dbReference type="InterPro" id="IPR015655">
    <property type="entry name" value="PP2C"/>
</dbReference>
<evidence type="ECO:0000256" key="1">
    <source>
        <dbReference type="SAM" id="MobiDB-lite"/>
    </source>
</evidence>
<dbReference type="CDD" id="cd00143">
    <property type="entry name" value="PP2Cc"/>
    <property type="match status" value="1"/>
</dbReference>
<feature type="region of interest" description="Disordered" evidence="1">
    <location>
        <begin position="310"/>
        <end position="364"/>
    </location>
</feature>
<keyword evidence="4" id="KW-1185">Reference proteome</keyword>
<gene>
    <name evidence="3" type="ORF">EF294_00620</name>
</gene>
<dbReference type="OrthoDB" id="9801841at2"/>
<reference evidence="3 4" key="1">
    <citation type="submission" date="2018-11" db="EMBL/GenBank/DDBJ databases">
        <title>Draft genome sequence of Gordonia sp. RS15-1S isolated from rice stems.</title>
        <authorList>
            <person name="Muangham S."/>
        </authorList>
    </citation>
    <scope>NUCLEOTIDE SEQUENCE [LARGE SCALE GENOMIC DNA]</scope>
    <source>
        <strain evidence="3 4">RS15-1S</strain>
    </source>
</reference>
<dbReference type="Proteomes" id="UP000267536">
    <property type="component" value="Unassembled WGS sequence"/>
</dbReference>
<dbReference type="EMBL" id="RKMH01000001">
    <property type="protein sequence ID" value="RPA66128.1"/>
    <property type="molecule type" value="Genomic_DNA"/>
</dbReference>
<sequence length="364" mass="37491">MDSVSIVRDEATSGTHFVEDLRLEWAVRCSVGRVRETNEDAALAMPGTYLLADGMGGHDSGELASEAALLTLSAATSAGELIETQKALIDLLDEAQARISDIETSSERRAGTTTTGAVLVTVEGEPHWLILNIGDSRTYRFQRGTLQQLTRDHSQVQDFIDAGFLTPEDARTDPRRNVITRALGAGMIEPVADYFSTVALPGDILLLCSDGLTGELPDDEIARILGDADGVVDAADELVDAALELGAHDNVTVIVVEVHESVPTIRIPAVNGDADSAVADGAEVDGAVADDAGVDGAAVAGAAVEETGTHDAGVDDAGAHGAEDAGAHGAEHAGAHGAEDAEASETRADGTATDGGNAEPTPEK</sequence>
<evidence type="ECO:0000313" key="4">
    <source>
        <dbReference type="Proteomes" id="UP000267536"/>
    </source>
</evidence>
<accession>A0A3N4GZ70</accession>
<feature type="domain" description="PPM-type phosphatase" evidence="2">
    <location>
        <begin position="24"/>
        <end position="258"/>
    </location>
</feature>
<feature type="compositionally biased region" description="Basic and acidic residues" evidence="1">
    <location>
        <begin position="310"/>
        <end position="348"/>
    </location>
</feature>
<dbReference type="SUPFAM" id="SSF81606">
    <property type="entry name" value="PP2C-like"/>
    <property type="match status" value="1"/>
</dbReference>
<evidence type="ECO:0000259" key="2">
    <source>
        <dbReference type="PROSITE" id="PS51746"/>
    </source>
</evidence>
<proteinExistence type="predicted"/>
<organism evidence="3 4">
    <name type="scientific">Gordonia oryzae</name>
    <dbReference type="NCBI Taxonomy" id="2487349"/>
    <lineage>
        <taxon>Bacteria</taxon>
        <taxon>Bacillati</taxon>
        <taxon>Actinomycetota</taxon>
        <taxon>Actinomycetes</taxon>
        <taxon>Mycobacteriales</taxon>
        <taxon>Gordoniaceae</taxon>
        <taxon>Gordonia</taxon>
    </lineage>
</organism>
<comment type="caution">
    <text evidence="3">The sequence shown here is derived from an EMBL/GenBank/DDBJ whole genome shotgun (WGS) entry which is preliminary data.</text>
</comment>
<dbReference type="GO" id="GO:0004722">
    <property type="term" value="F:protein serine/threonine phosphatase activity"/>
    <property type="evidence" value="ECO:0007669"/>
    <property type="project" value="InterPro"/>
</dbReference>
<dbReference type="Gene3D" id="3.60.40.10">
    <property type="entry name" value="PPM-type phosphatase domain"/>
    <property type="match status" value="1"/>
</dbReference>
<dbReference type="InterPro" id="IPR001932">
    <property type="entry name" value="PPM-type_phosphatase-like_dom"/>
</dbReference>
<evidence type="ECO:0000313" key="3">
    <source>
        <dbReference type="EMBL" id="RPA66128.1"/>
    </source>
</evidence>
<dbReference type="AlphaFoldDB" id="A0A3N4GZ70"/>
<dbReference type="PROSITE" id="PS51746">
    <property type="entry name" value="PPM_2"/>
    <property type="match status" value="1"/>
</dbReference>
<name>A0A3N4GZ70_9ACTN</name>
<dbReference type="SMART" id="SM00331">
    <property type="entry name" value="PP2C_SIG"/>
    <property type="match status" value="1"/>
</dbReference>
<dbReference type="SMART" id="SM00332">
    <property type="entry name" value="PP2Cc"/>
    <property type="match status" value="1"/>
</dbReference>
<protein>
    <submittedName>
        <fullName evidence="3">Serine/threonine-protein phosphatase</fullName>
    </submittedName>
</protein>
<dbReference type="PANTHER" id="PTHR13832:SF827">
    <property type="entry name" value="PROTEIN PHOSPHATASE 1L"/>
    <property type="match status" value="1"/>
</dbReference>
<dbReference type="InterPro" id="IPR036457">
    <property type="entry name" value="PPM-type-like_dom_sf"/>
</dbReference>